<dbReference type="InterPro" id="IPR013783">
    <property type="entry name" value="Ig-like_fold"/>
</dbReference>
<dbReference type="Pfam" id="PF07495">
    <property type="entry name" value="Y_Y_Y"/>
    <property type="match status" value="1"/>
</dbReference>
<feature type="domain" description="Two component regulator three Y" evidence="8">
    <location>
        <begin position="675"/>
        <end position="736"/>
    </location>
</feature>
<keyword evidence="4" id="KW-0175">Coiled coil</keyword>
<evidence type="ECO:0000313" key="10">
    <source>
        <dbReference type="EMBL" id="QUE49739.1"/>
    </source>
</evidence>
<feature type="chain" id="PRO_5037202625" description="Histidine kinase domain-containing protein" evidence="6">
    <location>
        <begin position="23"/>
        <end position="991"/>
    </location>
</feature>
<gene>
    <name evidence="10" type="ORF">KBB96_12750</name>
</gene>
<dbReference type="SUPFAM" id="SSF55874">
    <property type="entry name" value="ATPase domain of HSP90 chaperone/DNA topoisomerase II/histidine kinase"/>
    <property type="match status" value="1"/>
</dbReference>
<dbReference type="Gene3D" id="2.130.10.10">
    <property type="entry name" value="YVTN repeat-like/Quinoprotein amine dehydrogenase"/>
    <property type="match status" value="3"/>
</dbReference>
<evidence type="ECO:0000256" key="5">
    <source>
        <dbReference type="SAM" id="Phobius"/>
    </source>
</evidence>
<evidence type="ECO:0000256" key="6">
    <source>
        <dbReference type="SAM" id="SignalP"/>
    </source>
</evidence>
<evidence type="ECO:0000259" key="7">
    <source>
        <dbReference type="Pfam" id="PF02518"/>
    </source>
</evidence>
<dbReference type="InterPro" id="IPR050482">
    <property type="entry name" value="Sensor_HK_TwoCompSys"/>
</dbReference>
<evidence type="ECO:0000313" key="11">
    <source>
        <dbReference type="Proteomes" id="UP000676169"/>
    </source>
</evidence>
<keyword evidence="5" id="KW-0812">Transmembrane</keyword>
<feature type="signal peptide" evidence="6">
    <location>
        <begin position="1"/>
        <end position="22"/>
    </location>
</feature>
<evidence type="ECO:0000256" key="3">
    <source>
        <dbReference type="ARBA" id="ARBA00023012"/>
    </source>
</evidence>
<reference evidence="10" key="1">
    <citation type="submission" date="2021-04" db="EMBL/GenBank/DDBJ databases">
        <title>Luteolibacter sp. 32A isolated from the skin of an Anderson's salamander (Ambystoma andersonii).</title>
        <authorList>
            <person name="Spergser J."/>
            <person name="Busse H.-J."/>
        </authorList>
    </citation>
    <scope>NUCLEOTIDE SEQUENCE</scope>
    <source>
        <strain evidence="10">32A</strain>
    </source>
</reference>
<keyword evidence="2" id="KW-0418">Kinase</keyword>
<dbReference type="EMBL" id="CP073100">
    <property type="protein sequence ID" value="QUE49739.1"/>
    <property type="molecule type" value="Genomic_DNA"/>
</dbReference>
<dbReference type="InterPro" id="IPR011712">
    <property type="entry name" value="Sig_transdc_His_kin_sub3_dim/P"/>
</dbReference>
<proteinExistence type="predicted"/>
<dbReference type="Proteomes" id="UP000676169">
    <property type="component" value="Chromosome"/>
</dbReference>
<feature type="transmembrane region" description="Helical" evidence="5">
    <location>
        <begin position="746"/>
        <end position="763"/>
    </location>
</feature>
<dbReference type="GO" id="GO:0016020">
    <property type="term" value="C:membrane"/>
    <property type="evidence" value="ECO:0007669"/>
    <property type="project" value="InterPro"/>
</dbReference>
<evidence type="ECO:0000259" key="8">
    <source>
        <dbReference type="Pfam" id="PF07495"/>
    </source>
</evidence>
<dbReference type="CDD" id="cd16917">
    <property type="entry name" value="HATPase_UhpB-NarQ-NarX-like"/>
    <property type="match status" value="1"/>
</dbReference>
<feature type="domain" description="Histidine kinase/HSP90-like ATPase" evidence="7">
    <location>
        <begin position="898"/>
        <end position="988"/>
    </location>
</feature>
<dbReference type="Gene3D" id="3.30.565.10">
    <property type="entry name" value="Histidine kinase-like ATPase, C-terminal domain"/>
    <property type="match status" value="1"/>
</dbReference>
<accession>A0A975IY41</accession>
<feature type="coiled-coil region" evidence="4">
    <location>
        <begin position="761"/>
        <end position="788"/>
    </location>
</feature>
<keyword evidence="1" id="KW-0808">Transferase</keyword>
<dbReference type="Pfam" id="PF07494">
    <property type="entry name" value="Reg_prop"/>
    <property type="match status" value="5"/>
</dbReference>
<sequence>MFPRLILVLHFLCLAAPCSRGAESEPVDMLYRNWRTREGLPQDHIRAMAGTRDGFLWLGTDSGLARFDGVHFKAFGLHEGLGAVTVQTLYEARDGALWVGTLGGGASVLRGGKLQHAYGSGDGLPSTSVLAVAEDDSGRIVVSTRDGLSRLEDNRFVPFNPPGKKEHQAVKSLFCDLTGTLWVCIAPQEIWRWKADQWMKGSDGGPATASAFCQDREGRLWIGDPDRRLWCRTPESGWRSYQLPVQGGDINMLSSGPDGTVWASMYRRGIFGLQDGGVVVPNTGSANFLDIAETVFVSQDGQLWVGTSTRGLFALTPRKLQLGVVDEEAFGPGANFIGALRETAPGQFLIGSQGRGYYLWQNGAARPVATDPESLPTSNGNAMARTRAGWVLAGGTGGLYDYSHQTGKLSRINPSFQPLTDVWQICEGKFQELWIGLGTGELFRLADKKLTRIGYGGSNDPIKGLAMDNQGALWIGTRGSGLYRWNNNETKRYGTAQGLPSPVIRVLMVDREGSLWVGSAGGGISVLRNDKFVSFSTREGLPDDVVSQLAIDDTGRLWVGTNRGLAVITKEETDAMRSGSPEELHPLLITRADGLRSEEFTITEPFRTSDSRMAFATNDGFALLNPRDFQSDTRTPPVYIEEVSVNGKPVEPVNGELNLPPGTERLEIHFTGLHFGAPERLRFRNRLAGLEDNWGAASTDRRVEYRNLSPGSYQFELSGTIGNGLWSATPATLKVNLAPHFWETNWFRALVIISALAFVGLIVRRRERMKARRKIEALKREQAVQTERARIARDLHDDVGASLTQVALLSELAQGDLNQRPERASAHINEIFTTAQDVTRSLDEIVWAVNPAHDTLESFATFLGAFVQNYTRSAGLTARLDLPATLPATPLSSVIRHHVYLATKEILHNVVKHAWATEVHLSLSIHPGSFHLILEDNGRGLNGTSTPSPGGADGLQNLRERLQQIGGTCVYDSHPGQGTRIEMDVPLDPSQ</sequence>
<dbReference type="InterPro" id="IPR011123">
    <property type="entry name" value="Y_Y_Y"/>
</dbReference>
<evidence type="ECO:0000256" key="4">
    <source>
        <dbReference type="SAM" id="Coils"/>
    </source>
</evidence>
<dbReference type="Gene3D" id="1.20.5.1930">
    <property type="match status" value="1"/>
</dbReference>
<keyword evidence="11" id="KW-1185">Reference proteome</keyword>
<dbReference type="InterPro" id="IPR003594">
    <property type="entry name" value="HATPase_dom"/>
</dbReference>
<dbReference type="Pfam" id="PF07730">
    <property type="entry name" value="HisKA_3"/>
    <property type="match status" value="1"/>
</dbReference>
<organism evidence="10 11">
    <name type="scientific">Luteolibacter ambystomatis</name>
    <dbReference type="NCBI Taxonomy" id="2824561"/>
    <lineage>
        <taxon>Bacteria</taxon>
        <taxon>Pseudomonadati</taxon>
        <taxon>Verrucomicrobiota</taxon>
        <taxon>Verrucomicrobiia</taxon>
        <taxon>Verrucomicrobiales</taxon>
        <taxon>Verrucomicrobiaceae</taxon>
        <taxon>Luteolibacter</taxon>
    </lineage>
</organism>
<dbReference type="GO" id="GO:0046983">
    <property type="term" value="F:protein dimerization activity"/>
    <property type="evidence" value="ECO:0007669"/>
    <property type="project" value="InterPro"/>
</dbReference>
<keyword evidence="3" id="KW-0902">Two-component regulatory system</keyword>
<keyword evidence="5" id="KW-0472">Membrane</keyword>
<dbReference type="PANTHER" id="PTHR24421">
    <property type="entry name" value="NITRATE/NITRITE SENSOR PROTEIN NARX-RELATED"/>
    <property type="match status" value="1"/>
</dbReference>
<dbReference type="Gene3D" id="2.60.40.10">
    <property type="entry name" value="Immunoglobulins"/>
    <property type="match status" value="1"/>
</dbReference>
<dbReference type="InterPro" id="IPR011110">
    <property type="entry name" value="Reg_prop"/>
</dbReference>
<dbReference type="InterPro" id="IPR015943">
    <property type="entry name" value="WD40/YVTN_repeat-like_dom_sf"/>
</dbReference>
<dbReference type="Pfam" id="PF02518">
    <property type="entry name" value="HATPase_c"/>
    <property type="match status" value="1"/>
</dbReference>
<dbReference type="KEGG" id="lamb:KBB96_12750"/>
<dbReference type="AlphaFoldDB" id="A0A975IY41"/>
<keyword evidence="6" id="KW-0732">Signal</keyword>
<evidence type="ECO:0008006" key="12">
    <source>
        <dbReference type="Google" id="ProtNLM"/>
    </source>
</evidence>
<dbReference type="RefSeq" id="WP_211629828.1">
    <property type="nucleotide sequence ID" value="NZ_CP073100.1"/>
</dbReference>
<dbReference type="InterPro" id="IPR036890">
    <property type="entry name" value="HATPase_C_sf"/>
</dbReference>
<protein>
    <recommendedName>
        <fullName evidence="12">Histidine kinase domain-containing protein</fullName>
    </recommendedName>
</protein>
<evidence type="ECO:0000256" key="2">
    <source>
        <dbReference type="ARBA" id="ARBA00022777"/>
    </source>
</evidence>
<name>A0A975IY41_9BACT</name>
<evidence type="ECO:0000256" key="1">
    <source>
        <dbReference type="ARBA" id="ARBA00022679"/>
    </source>
</evidence>
<keyword evidence="5" id="KW-1133">Transmembrane helix</keyword>
<evidence type="ECO:0000259" key="9">
    <source>
        <dbReference type="Pfam" id="PF07730"/>
    </source>
</evidence>
<dbReference type="GO" id="GO:0000155">
    <property type="term" value="F:phosphorelay sensor kinase activity"/>
    <property type="evidence" value="ECO:0007669"/>
    <property type="project" value="InterPro"/>
</dbReference>
<feature type="domain" description="Signal transduction histidine kinase subgroup 3 dimerisation and phosphoacceptor" evidence="9">
    <location>
        <begin position="787"/>
        <end position="852"/>
    </location>
</feature>
<dbReference type="SUPFAM" id="SSF63829">
    <property type="entry name" value="Calcium-dependent phosphotriesterase"/>
    <property type="match status" value="2"/>
</dbReference>